<protein>
    <submittedName>
        <fullName evidence="1">Uncharacterized protein</fullName>
    </submittedName>
</protein>
<evidence type="ECO:0000313" key="1">
    <source>
        <dbReference type="EMBL" id="DAD32014.1"/>
    </source>
</evidence>
<dbReference type="Proteomes" id="UP000607653">
    <property type="component" value="Unassembled WGS sequence"/>
</dbReference>
<dbReference type="EMBL" id="DUZY01000003">
    <property type="protein sequence ID" value="DAD32014.1"/>
    <property type="molecule type" value="Genomic_DNA"/>
</dbReference>
<reference evidence="1 2" key="1">
    <citation type="journal article" date="2020" name="Mol. Biol. Evol.">
        <title>Distinct Expression and Methylation Patterns for Genes with Different Fates following a Single Whole-Genome Duplication in Flowering Plants.</title>
        <authorList>
            <person name="Shi T."/>
            <person name="Rahmani R.S."/>
            <person name="Gugger P.F."/>
            <person name="Wang M."/>
            <person name="Li H."/>
            <person name="Zhang Y."/>
            <person name="Li Z."/>
            <person name="Wang Q."/>
            <person name="Van de Peer Y."/>
            <person name="Marchal K."/>
            <person name="Chen J."/>
        </authorList>
    </citation>
    <scope>NUCLEOTIDE SEQUENCE [LARGE SCALE GENOMIC DNA]</scope>
    <source>
        <tissue evidence="1">Leaf</tissue>
    </source>
</reference>
<name>A0A822YD08_NELNU</name>
<comment type="caution">
    <text evidence="1">The sequence shown here is derived from an EMBL/GenBank/DDBJ whole genome shotgun (WGS) entry which is preliminary data.</text>
</comment>
<keyword evidence="2" id="KW-1185">Reference proteome</keyword>
<sequence>MKTTAQREIVSLKLREEICFSGRTESREKKLDSMIKNLTTFDPPLDLVIGGIEN</sequence>
<proteinExistence type="predicted"/>
<organism evidence="1 2">
    <name type="scientific">Nelumbo nucifera</name>
    <name type="common">Sacred lotus</name>
    <dbReference type="NCBI Taxonomy" id="4432"/>
    <lineage>
        <taxon>Eukaryota</taxon>
        <taxon>Viridiplantae</taxon>
        <taxon>Streptophyta</taxon>
        <taxon>Embryophyta</taxon>
        <taxon>Tracheophyta</taxon>
        <taxon>Spermatophyta</taxon>
        <taxon>Magnoliopsida</taxon>
        <taxon>Proteales</taxon>
        <taxon>Nelumbonaceae</taxon>
        <taxon>Nelumbo</taxon>
    </lineage>
</organism>
<accession>A0A822YD08</accession>
<gene>
    <name evidence="1" type="ORF">HUJ06_010865</name>
</gene>
<dbReference type="AlphaFoldDB" id="A0A822YD08"/>
<evidence type="ECO:0000313" key="2">
    <source>
        <dbReference type="Proteomes" id="UP000607653"/>
    </source>
</evidence>